<dbReference type="EMBL" id="CP022604">
    <property type="protein sequence ID" value="ASV86880.1"/>
    <property type="molecule type" value="Genomic_DNA"/>
</dbReference>
<proteinExistence type="predicted"/>
<organism evidence="1 2">
    <name type="scientific">Ochrobactrum quorumnocens</name>
    <dbReference type="NCBI Taxonomy" id="271865"/>
    <lineage>
        <taxon>Bacteria</taxon>
        <taxon>Pseudomonadati</taxon>
        <taxon>Pseudomonadota</taxon>
        <taxon>Alphaproteobacteria</taxon>
        <taxon>Hyphomicrobiales</taxon>
        <taxon>Brucellaceae</taxon>
        <taxon>Brucella/Ochrobactrum group</taxon>
        <taxon>Ochrobactrum</taxon>
    </lineage>
</organism>
<protein>
    <submittedName>
        <fullName evidence="1">Uncharacterized protein</fullName>
    </submittedName>
</protein>
<evidence type="ECO:0000313" key="1">
    <source>
        <dbReference type="EMBL" id="ASV86880.1"/>
    </source>
</evidence>
<reference evidence="1 2" key="1">
    <citation type="submission" date="2017-07" db="EMBL/GenBank/DDBJ databases">
        <title>Phylogenetic study on the rhizospheric bacterium Ochrobactrum sp. A44.</title>
        <authorList>
            <person name="Krzyzanowska D.M."/>
            <person name="Ossowicki A."/>
            <person name="Rajewska M."/>
            <person name="Maciag T."/>
            <person name="Kaczynski Z."/>
            <person name="Czerwicka M."/>
            <person name="Jafra S."/>
        </authorList>
    </citation>
    <scope>NUCLEOTIDE SEQUENCE [LARGE SCALE GENOMIC DNA]</scope>
    <source>
        <strain evidence="1 2">A44</strain>
    </source>
</reference>
<gene>
    <name evidence="1" type="ORF">CES85_0935</name>
</gene>
<accession>A0A248UK10</accession>
<name>A0A248UK10_9HYPH</name>
<sequence length="38" mass="4259">MVKTVAESTQNEMLLAPISCGDPLVQERWNFAKPPDEL</sequence>
<evidence type="ECO:0000313" key="2">
    <source>
        <dbReference type="Proteomes" id="UP000215256"/>
    </source>
</evidence>
<dbReference type="KEGG" id="och:CES85_0935"/>
<dbReference type="AlphaFoldDB" id="A0A248UK10"/>
<dbReference type="Proteomes" id="UP000215256">
    <property type="component" value="Chromosome 1"/>
</dbReference>